<keyword evidence="2" id="KW-0812">Transmembrane</keyword>
<evidence type="ECO:0000313" key="4">
    <source>
        <dbReference type="Proteomes" id="UP000545286"/>
    </source>
</evidence>
<keyword evidence="2" id="KW-0472">Membrane</keyword>
<evidence type="ECO:0000313" key="3">
    <source>
        <dbReference type="EMBL" id="MBB2957965.1"/>
    </source>
</evidence>
<feature type="transmembrane region" description="Helical" evidence="2">
    <location>
        <begin position="137"/>
        <end position="156"/>
    </location>
</feature>
<proteinExistence type="predicted"/>
<sequence>MKSPTPAGSTEPGARTSRMPSTPSSPGTPRTSLPRTLARVVLGGFLLFAGTAHLTFARADFQAQVLTWLPLDADFVVLASGVVEVLLGLALIVAWRWRVAVGFTVAAFFVAVFPGNISQYVTGTDAFGLDTDAARLIRLPFQVLLIGLALWSTAAWRDRRLLLTPFRRRDAEHPS</sequence>
<dbReference type="Proteomes" id="UP000545286">
    <property type="component" value="Unassembled WGS sequence"/>
</dbReference>
<feature type="compositionally biased region" description="Low complexity" evidence="1">
    <location>
        <begin position="15"/>
        <end position="32"/>
    </location>
</feature>
<gene>
    <name evidence="3" type="ORF">FHX72_002110</name>
</gene>
<reference evidence="3 4" key="1">
    <citation type="submission" date="2020-08" db="EMBL/GenBank/DDBJ databases">
        <title>Sequencing the genomes of 1000 actinobacteria strains.</title>
        <authorList>
            <person name="Klenk H.-P."/>
        </authorList>
    </citation>
    <scope>NUCLEOTIDE SEQUENCE [LARGE SCALE GENOMIC DNA]</scope>
    <source>
        <strain evidence="3 4">DSM 20419</strain>
    </source>
</reference>
<comment type="caution">
    <text evidence="3">The sequence shown here is derived from an EMBL/GenBank/DDBJ whole genome shotgun (WGS) entry which is preliminary data.</text>
</comment>
<dbReference type="PANTHER" id="PTHR36974">
    <property type="entry name" value="MEMBRANE PROTEIN-RELATED"/>
    <property type="match status" value="1"/>
</dbReference>
<dbReference type="AlphaFoldDB" id="A0A7W4YGJ5"/>
<feature type="region of interest" description="Disordered" evidence="1">
    <location>
        <begin position="1"/>
        <end position="32"/>
    </location>
</feature>
<accession>A0A7W4YGJ5</accession>
<name>A0A7W4YGJ5_9MICO</name>
<feature type="transmembrane region" description="Helical" evidence="2">
    <location>
        <begin position="99"/>
        <end position="117"/>
    </location>
</feature>
<protein>
    <submittedName>
        <fullName evidence="3">Putative membrane protein</fullName>
    </submittedName>
</protein>
<dbReference type="EMBL" id="JACHWJ010000003">
    <property type="protein sequence ID" value="MBB2957965.1"/>
    <property type="molecule type" value="Genomic_DNA"/>
</dbReference>
<feature type="transmembrane region" description="Helical" evidence="2">
    <location>
        <begin position="75"/>
        <end position="94"/>
    </location>
</feature>
<evidence type="ECO:0000256" key="2">
    <source>
        <dbReference type="SAM" id="Phobius"/>
    </source>
</evidence>
<feature type="transmembrane region" description="Helical" evidence="2">
    <location>
        <begin position="37"/>
        <end position="55"/>
    </location>
</feature>
<organism evidence="3 4">
    <name type="scientific">Pseudoclavibacter helvolus</name>
    <dbReference type="NCBI Taxonomy" id="255205"/>
    <lineage>
        <taxon>Bacteria</taxon>
        <taxon>Bacillati</taxon>
        <taxon>Actinomycetota</taxon>
        <taxon>Actinomycetes</taxon>
        <taxon>Micrococcales</taxon>
        <taxon>Microbacteriaceae</taxon>
        <taxon>Pseudoclavibacter</taxon>
    </lineage>
</organism>
<keyword evidence="4" id="KW-1185">Reference proteome</keyword>
<dbReference type="PANTHER" id="PTHR36974:SF1">
    <property type="entry name" value="DOXX FAMILY MEMBRANE PROTEIN"/>
    <property type="match status" value="1"/>
</dbReference>
<keyword evidence="2" id="KW-1133">Transmembrane helix</keyword>
<evidence type="ECO:0000256" key="1">
    <source>
        <dbReference type="SAM" id="MobiDB-lite"/>
    </source>
</evidence>